<name>A0A1W1YTY2_9FIRM</name>
<proteinExistence type="predicted"/>
<reference evidence="2 3" key="1">
    <citation type="submission" date="2017-04" db="EMBL/GenBank/DDBJ databases">
        <authorList>
            <person name="Afonso C.L."/>
            <person name="Miller P.J."/>
            <person name="Scott M.A."/>
            <person name="Spackman E."/>
            <person name="Goraichik I."/>
            <person name="Dimitrov K.M."/>
            <person name="Suarez D.L."/>
            <person name="Swayne D.E."/>
        </authorList>
    </citation>
    <scope>NUCLEOTIDE SEQUENCE [LARGE SCALE GENOMIC DNA]</scope>
    <source>
        <strain evidence="2 3">DSM 12816</strain>
    </source>
</reference>
<dbReference type="Proteomes" id="UP000192790">
    <property type="component" value="Unassembled WGS sequence"/>
</dbReference>
<evidence type="ECO:0000313" key="3">
    <source>
        <dbReference type="Proteomes" id="UP000192790"/>
    </source>
</evidence>
<keyword evidence="3" id="KW-1185">Reference proteome</keyword>
<accession>A0A1W1YTY2</accession>
<dbReference type="EMBL" id="FWXW01000001">
    <property type="protein sequence ID" value="SMC39609.1"/>
    <property type="molecule type" value="Genomic_DNA"/>
</dbReference>
<sequence length="221" mass="25083">MNSKHRLLFCKEGTAKYISHLDLMRTMQRAFLRAELPIRHTEGFNPHAFVSVALPLPVGHASRCELMDFELLDESLLEDVPSRMNPVLPEGLRVLEAYVSQRPFKELAYLRSRLELFYDRGGAEEAGRALRELFSRETLPVTKTSKRKGEIQIDLIPLVRDLEVSADKTVLTVTAIHLAQNPTVNPELLVSALSENVPDFVPDFASYLRLEPLDEALSLFR</sequence>
<dbReference type="STRING" id="1122930.SAMN02745168_0654"/>
<dbReference type="NCBIfam" id="TIGR03936">
    <property type="entry name" value="sam_1_link_chp"/>
    <property type="match status" value="1"/>
</dbReference>
<evidence type="ECO:0000259" key="1">
    <source>
        <dbReference type="Pfam" id="PF10105"/>
    </source>
</evidence>
<feature type="domain" description="DUF2344" evidence="1">
    <location>
        <begin position="5"/>
        <end position="182"/>
    </location>
</feature>
<organism evidence="2 3">
    <name type="scientific">Papillibacter cinnamivorans DSM 12816</name>
    <dbReference type="NCBI Taxonomy" id="1122930"/>
    <lineage>
        <taxon>Bacteria</taxon>
        <taxon>Bacillati</taxon>
        <taxon>Bacillota</taxon>
        <taxon>Clostridia</taxon>
        <taxon>Eubacteriales</taxon>
        <taxon>Oscillospiraceae</taxon>
        <taxon>Papillibacter</taxon>
    </lineage>
</organism>
<dbReference type="InterPro" id="IPR018768">
    <property type="entry name" value="DUF2344"/>
</dbReference>
<dbReference type="RefSeq" id="WP_084233275.1">
    <property type="nucleotide sequence ID" value="NZ_FWXW01000001.1"/>
</dbReference>
<dbReference type="Pfam" id="PF10105">
    <property type="entry name" value="DUF2344"/>
    <property type="match status" value="1"/>
</dbReference>
<protein>
    <submittedName>
        <fullName evidence="2">Radical SAM-linked protein</fullName>
    </submittedName>
</protein>
<dbReference type="OrthoDB" id="9780488at2"/>
<gene>
    <name evidence="2" type="ORF">SAMN02745168_0654</name>
</gene>
<dbReference type="AlphaFoldDB" id="A0A1W1YTY2"/>
<evidence type="ECO:0000313" key="2">
    <source>
        <dbReference type="EMBL" id="SMC39609.1"/>
    </source>
</evidence>